<feature type="compositionally biased region" description="Low complexity" evidence="3">
    <location>
        <begin position="470"/>
        <end position="491"/>
    </location>
</feature>
<dbReference type="PROSITE" id="PS50127">
    <property type="entry name" value="UBC_2"/>
    <property type="match status" value="1"/>
</dbReference>
<name>A0A6V0BH00_9STRA</name>
<dbReference type="GO" id="GO:0016740">
    <property type="term" value="F:transferase activity"/>
    <property type="evidence" value="ECO:0007669"/>
    <property type="project" value="UniProtKB-KW"/>
</dbReference>
<reference evidence="5" key="1">
    <citation type="submission" date="2021-01" db="EMBL/GenBank/DDBJ databases">
        <authorList>
            <person name="Corre E."/>
            <person name="Pelletier E."/>
            <person name="Niang G."/>
            <person name="Scheremetjew M."/>
            <person name="Finn R."/>
            <person name="Kale V."/>
            <person name="Holt S."/>
            <person name="Cochrane G."/>
            <person name="Meng A."/>
            <person name="Brown T."/>
            <person name="Cohen L."/>
        </authorList>
    </citation>
    <scope>NUCLEOTIDE SEQUENCE</scope>
    <source>
        <strain evidence="5">10249 10 AB</strain>
    </source>
</reference>
<evidence type="ECO:0000256" key="1">
    <source>
        <dbReference type="ARBA" id="ARBA00022679"/>
    </source>
</evidence>
<proteinExistence type="predicted"/>
<protein>
    <recommendedName>
        <fullName evidence="4">UBC core domain-containing protein</fullName>
    </recommendedName>
</protein>
<dbReference type="InterPro" id="IPR016135">
    <property type="entry name" value="UBQ-conjugating_enzyme/RWD"/>
</dbReference>
<feature type="domain" description="UBC core" evidence="4">
    <location>
        <begin position="236"/>
        <end position="400"/>
    </location>
</feature>
<dbReference type="SUPFAM" id="SSF54495">
    <property type="entry name" value="UBC-like"/>
    <property type="match status" value="1"/>
</dbReference>
<dbReference type="InterPro" id="IPR000608">
    <property type="entry name" value="UBC"/>
</dbReference>
<sequence>MAFKEATGSLFRCFVWRDSSSSAAAKKKKVKKNKIVQRDEATAITTAITTARTTSRTKQIITGTTTGTTVDSIVDQQMQMQLNLSSDCSSSSSSSCSGGNHKASRHVAATIALEARKELESNRRKAYTEVLGSLRMGFVDADGCGYESNDDNEADEPTLLSFDEQYYKFLDEDQKEQERENRRARNQWHHTFQRYHEEEKYFHWINAKNKKNKGKGPSASTSTNAQTQKQTQARLVNVRKLHREYINYASNLPVTSEGSIFVRVPEDRLDLPRVLITGPHDTPYSNGLFFFDCFLKDYPNASPKVQFLTTGNGNVRFNPNLYVCGKVCLSLLGTWNGPGWNSGSSTLLQVLLSLQGLVLGTDAPFFNEPGFGNFKGKPQYQQESNQYNKSKRKQTMKWAILNPLKQIVQQEERVEQRKIFLEQLQLQEKRQNLAATKHKLLATVMEAGQEDPSSACSNDNKNNPEKNENDNCNSRVLTAKKTTTNTSSSTNSKRKKIWSLSVPWSSTSARTTEEGGVVPLISPLDLPPRQDYEYPEFTTIVIRHFVQNADHLQEQLQSWTQKDPSRGTKNLAEEIRKWLKRLLDLDKARTKRNKMKQKCKKKER</sequence>
<dbReference type="PANTHER" id="PTHR46116">
    <property type="entry name" value="(E3-INDEPENDENT) E2 UBIQUITIN-CONJUGATING ENZYME"/>
    <property type="match status" value="1"/>
</dbReference>
<feature type="region of interest" description="Disordered" evidence="3">
    <location>
        <begin position="448"/>
        <end position="492"/>
    </location>
</feature>
<evidence type="ECO:0000256" key="2">
    <source>
        <dbReference type="ARBA" id="ARBA00022786"/>
    </source>
</evidence>
<keyword evidence="1" id="KW-0808">Transferase</keyword>
<evidence type="ECO:0000313" key="6">
    <source>
        <dbReference type="EMBL" id="CAE0724515.1"/>
    </source>
</evidence>
<dbReference type="EMBL" id="HBIX01025033">
    <property type="protein sequence ID" value="CAE0724515.1"/>
    <property type="molecule type" value="Transcribed_RNA"/>
</dbReference>
<evidence type="ECO:0000256" key="3">
    <source>
        <dbReference type="SAM" id="MobiDB-lite"/>
    </source>
</evidence>
<dbReference type="Pfam" id="PF00179">
    <property type="entry name" value="UQ_con"/>
    <property type="match status" value="1"/>
</dbReference>
<dbReference type="SMART" id="SM00212">
    <property type="entry name" value="UBCc"/>
    <property type="match status" value="1"/>
</dbReference>
<dbReference type="AlphaFoldDB" id="A0A6V0BH00"/>
<dbReference type="Gene3D" id="3.10.110.10">
    <property type="entry name" value="Ubiquitin Conjugating Enzyme"/>
    <property type="match status" value="1"/>
</dbReference>
<keyword evidence="2" id="KW-0833">Ubl conjugation pathway</keyword>
<organism evidence="5">
    <name type="scientific">Pseudo-nitzschia australis</name>
    <dbReference type="NCBI Taxonomy" id="44445"/>
    <lineage>
        <taxon>Eukaryota</taxon>
        <taxon>Sar</taxon>
        <taxon>Stramenopiles</taxon>
        <taxon>Ochrophyta</taxon>
        <taxon>Bacillariophyta</taxon>
        <taxon>Bacillariophyceae</taxon>
        <taxon>Bacillariophycidae</taxon>
        <taxon>Bacillariales</taxon>
        <taxon>Bacillariaceae</taxon>
        <taxon>Pseudo-nitzschia</taxon>
    </lineage>
</organism>
<dbReference type="EMBL" id="HBIX01025032">
    <property type="protein sequence ID" value="CAE0724514.1"/>
    <property type="molecule type" value="Transcribed_RNA"/>
</dbReference>
<evidence type="ECO:0000313" key="5">
    <source>
        <dbReference type="EMBL" id="CAE0724514.1"/>
    </source>
</evidence>
<gene>
    <name evidence="5" type="ORF">PAUS00366_LOCUS17271</name>
    <name evidence="6" type="ORF">PAUS00366_LOCUS17272</name>
</gene>
<accession>A0A6V0BH00</accession>
<feature type="compositionally biased region" description="Polar residues" evidence="3">
    <location>
        <begin position="218"/>
        <end position="231"/>
    </location>
</feature>
<feature type="region of interest" description="Disordered" evidence="3">
    <location>
        <begin position="211"/>
        <end position="231"/>
    </location>
</feature>
<evidence type="ECO:0000259" key="4">
    <source>
        <dbReference type="PROSITE" id="PS50127"/>
    </source>
</evidence>